<organism evidence="4 5">
    <name type="scientific">Zoogloea oryzae</name>
    <dbReference type="NCBI Taxonomy" id="310767"/>
    <lineage>
        <taxon>Bacteria</taxon>
        <taxon>Pseudomonadati</taxon>
        <taxon>Pseudomonadota</taxon>
        <taxon>Betaproteobacteria</taxon>
        <taxon>Rhodocyclales</taxon>
        <taxon>Zoogloeaceae</taxon>
        <taxon>Zoogloea</taxon>
    </lineage>
</organism>
<name>A0ABQ6FEN2_9RHOO</name>
<evidence type="ECO:0000313" key="4">
    <source>
        <dbReference type="EMBL" id="GLT23781.1"/>
    </source>
</evidence>
<dbReference type="InterPro" id="IPR030811">
    <property type="entry name" value="SoxH-rel_PQQ_1"/>
</dbReference>
<dbReference type="EMBL" id="BSPX01000060">
    <property type="protein sequence ID" value="GLT23781.1"/>
    <property type="molecule type" value="Genomic_DNA"/>
</dbReference>
<feature type="domain" description="Metallo-beta-lactamase" evidence="3">
    <location>
        <begin position="52"/>
        <end position="236"/>
    </location>
</feature>
<dbReference type="Gene3D" id="3.60.15.10">
    <property type="entry name" value="Ribonuclease Z/Hydroxyacylglutathione hydrolase-like"/>
    <property type="match status" value="1"/>
</dbReference>
<comment type="caution">
    <text evidence="4">The sequence shown here is derived from an EMBL/GenBank/DDBJ whole genome shotgun (WGS) entry which is preliminary data.</text>
</comment>
<evidence type="ECO:0000259" key="3">
    <source>
        <dbReference type="SMART" id="SM00849"/>
    </source>
</evidence>
<dbReference type="Proteomes" id="UP001157167">
    <property type="component" value="Unassembled WGS sequence"/>
</dbReference>
<dbReference type="SMART" id="SM00849">
    <property type="entry name" value="Lactamase_B"/>
    <property type="match status" value="1"/>
</dbReference>
<reference evidence="5" key="1">
    <citation type="journal article" date="2019" name="Int. J. Syst. Evol. Microbiol.">
        <title>The Global Catalogue of Microorganisms (GCM) 10K type strain sequencing project: providing services to taxonomists for standard genome sequencing and annotation.</title>
        <authorList>
            <consortium name="The Broad Institute Genomics Platform"/>
            <consortium name="The Broad Institute Genome Sequencing Center for Infectious Disease"/>
            <person name="Wu L."/>
            <person name="Ma J."/>
        </authorList>
    </citation>
    <scope>NUCLEOTIDE SEQUENCE [LARGE SCALE GENOMIC DNA]</scope>
    <source>
        <strain evidence="5">NBRC 102407</strain>
    </source>
</reference>
<dbReference type="InterPro" id="IPR036866">
    <property type="entry name" value="RibonucZ/Hydroxyglut_hydro"/>
</dbReference>
<gene>
    <name evidence="4" type="ORF">GCM10007933_32520</name>
</gene>
<accession>A0ABQ6FEN2</accession>
<dbReference type="PANTHER" id="PTHR42951">
    <property type="entry name" value="METALLO-BETA-LACTAMASE DOMAIN-CONTAINING"/>
    <property type="match status" value="1"/>
</dbReference>
<feature type="chain" id="PRO_5046777317" evidence="2">
    <location>
        <begin position="19"/>
        <end position="314"/>
    </location>
</feature>
<dbReference type="RefSeq" id="WP_284188963.1">
    <property type="nucleotide sequence ID" value="NZ_BSPX01000060.1"/>
</dbReference>
<keyword evidence="2" id="KW-0732">Signal</keyword>
<dbReference type="InterPro" id="IPR050855">
    <property type="entry name" value="NDM-1-like"/>
</dbReference>
<evidence type="ECO:0000256" key="1">
    <source>
        <dbReference type="ARBA" id="ARBA00005250"/>
    </source>
</evidence>
<dbReference type="CDD" id="cd16282">
    <property type="entry name" value="metallo-hydrolase-like_MBL-fold"/>
    <property type="match status" value="1"/>
</dbReference>
<evidence type="ECO:0000256" key="2">
    <source>
        <dbReference type="SAM" id="SignalP"/>
    </source>
</evidence>
<evidence type="ECO:0000313" key="5">
    <source>
        <dbReference type="Proteomes" id="UP001157167"/>
    </source>
</evidence>
<dbReference type="InterPro" id="IPR001279">
    <property type="entry name" value="Metallo-B-lactamas"/>
</dbReference>
<proteinExistence type="inferred from homology"/>
<dbReference type="Pfam" id="PF00753">
    <property type="entry name" value="Lactamase_B"/>
    <property type="match status" value="1"/>
</dbReference>
<keyword evidence="5" id="KW-1185">Reference proteome</keyword>
<dbReference type="NCBIfam" id="TIGR04558">
    <property type="entry name" value="SoxH_rel_PQQ_1"/>
    <property type="match status" value="1"/>
</dbReference>
<dbReference type="SUPFAM" id="SSF56281">
    <property type="entry name" value="Metallo-hydrolase/oxidoreductase"/>
    <property type="match status" value="1"/>
</dbReference>
<comment type="similarity">
    <text evidence="1">Belongs to the metallo-beta-lactamase superfamily. Class-B beta-lactamase family.</text>
</comment>
<feature type="signal peptide" evidence="2">
    <location>
        <begin position="1"/>
        <end position="18"/>
    </location>
</feature>
<dbReference type="PANTHER" id="PTHR42951:SF4">
    <property type="entry name" value="ACYL-COENZYME A THIOESTERASE MBLAC2"/>
    <property type="match status" value="1"/>
</dbReference>
<sequence>MKNLVLAFVAWVSAFAHAADFNYQLVPQEIAAGVYAFVGQTTDFNTENGGNIVNTGFIVAPDGVIVVDTGPSLRYGQQMRAAIGRVTRKPVVLVLNTHHHPDHFLGNQAFSDVPVATLAEIQKAMAAEGNAFAENLYRMSGDWMAGTEVFLPTRNIGGGALDIAGRHLQILALEGHTGADLAIYDASSGVLFAGDLVFNDRAPTTPHAQVERWLRSLSELEQLTRASTFRALVPGHGAVTRDASAIARTRDWLTWLTGFLRASAATGMDMTEVIASPLPSRFKQLPMAPDEYRRSVGHLYPAIELEVLEKAHAH</sequence>
<protein>
    <submittedName>
        <fullName evidence="4">MBL fold metallo-hydrolase</fullName>
    </submittedName>
</protein>